<evidence type="ECO:0000259" key="7">
    <source>
        <dbReference type="SMART" id="SM01332"/>
    </source>
</evidence>
<feature type="domain" description="Cyclin-like" evidence="6">
    <location>
        <begin position="483"/>
        <end position="569"/>
    </location>
</feature>
<dbReference type="InterPro" id="IPR004367">
    <property type="entry name" value="Cyclin_C-dom"/>
</dbReference>
<dbReference type="EMBL" id="CAJNNW010036461">
    <property type="protein sequence ID" value="CAE8734593.1"/>
    <property type="molecule type" value="Genomic_DNA"/>
</dbReference>
<dbReference type="PANTHER" id="PTHR10177">
    <property type="entry name" value="CYCLINS"/>
    <property type="match status" value="1"/>
</dbReference>
<feature type="domain" description="Cyclin C-terminal" evidence="7">
    <location>
        <begin position="479"/>
        <end position="600"/>
    </location>
</feature>
<dbReference type="Gene3D" id="3.30.70.260">
    <property type="match status" value="1"/>
</dbReference>
<evidence type="ECO:0000256" key="1">
    <source>
        <dbReference type="ARBA" id="ARBA00022618"/>
    </source>
</evidence>
<dbReference type="SMART" id="SM00385">
    <property type="entry name" value="CYCLIN"/>
    <property type="match status" value="2"/>
</dbReference>
<dbReference type="InterPro" id="IPR048258">
    <property type="entry name" value="Cyclins_cyclin-box"/>
</dbReference>
<dbReference type="InterPro" id="IPR007454">
    <property type="entry name" value="UPF0250_YbeD-like"/>
</dbReference>
<dbReference type="Gene3D" id="1.10.472.10">
    <property type="entry name" value="Cyclin-like"/>
    <property type="match status" value="2"/>
</dbReference>
<evidence type="ECO:0000259" key="6">
    <source>
        <dbReference type="SMART" id="SM00385"/>
    </source>
</evidence>
<evidence type="ECO:0000256" key="4">
    <source>
        <dbReference type="RuleBase" id="RU000383"/>
    </source>
</evidence>
<dbReference type="Pfam" id="PF04359">
    <property type="entry name" value="DUF493"/>
    <property type="match status" value="1"/>
</dbReference>
<dbReference type="FunFam" id="1.10.472.10:FF:000001">
    <property type="entry name" value="G2/mitotic-specific cyclin"/>
    <property type="match status" value="1"/>
</dbReference>
<evidence type="ECO:0000256" key="2">
    <source>
        <dbReference type="ARBA" id="ARBA00023127"/>
    </source>
</evidence>
<keyword evidence="1" id="KW-0132">Cell division</keyword>
<sequence length="600" mass="65501">MGCRRLRDLRNLHGAAAHIMPRRVHSAAALGAIVWGISTGLRGCFVSLPGRPSAALLARHSDFTSFAVSGPAARRRCAVTVVAGAGAPEEDADAPSNESPSGEEPLLPGDSFEAREAPRSAQSAGHAKGGYSFVSGHQDEARAISGDVLKRVNMVSRAQQDLFKSPEGVPDTERGISALTGALLTFPAEHGFQAVGKTANSVERDEFVRLVTAAIEQHTGDLAEDAVSVRERMGGRYISVSVRQTVSGAEQINLVLEQLRQTPQSLNPDLPLYVLAGVAVLSPMSSEVEFKPLAVSFHCGGILGFAAFTLVSGDGVSSVIRSPVPSEGAYEYQEPGEADDPQRVSEYVFDIFSKLDRDEEKFALPRPDYMKDQPELCEEERSIAIDWLVEVQGKYKLRTETLFLAVGLFDRFLSTKKVRRDDLQLIVVCASFIAAKFEEIDPPEVRDFVHMTQQACSKQSIVAMEVKMLTALEFCLCRPTAAHFLERYHRANGCSEVQRFILQYALELALLDLKMAKYSPSQQVAAALIISTGLAQELPVWPSGITDETRCESMCGPSPVVDCAREMCRLIQAAERSPYQAVRKKFLRPEYHSVAALLLT</sequence>
<dbReference type="SUPFAM" id="SSF117991">
    <property type="entry name" value="YbeD/HP0495-like"/>
    <property type="match status" value="1"/>
</dbReference>
<dbReference type="GO" id="GO:0051301">
    <property type="term" value="P:cell division"/>
    <property type="evidence" value="ECO:0007669"/>
    <property type="project" value="UniProtKB-KW"/>
</dbReference>
<evidence type="ECO:0000256" key="3">
    <source>
        <dbReference type="ARBA" id="ARBA00023306"/>
    </source>
</evidence>
<dbReference type="AlphaFoldDB" id="A0A813LNR0"/>
<evidence type="ECO:0000313" key="9">
    <source>
        <dbReference type="Proteomes" id="UP000626109"/>
    </source>
</evidence>
<feature type="domain" description="Cyclin-like" evidence="6">
    <location>
        <begin position="386"/>
        <end position="470"/>
    </location>
</feature>
<dbReference type="Pfam" id="PF02984">
    <property type="entry name" value="Cyclin_C"/>
    <property type="match status" value="1"/>
</dbReference>
<keyword evidence="3" id="KW-0131">Cell cycle</keyword>
<dbReference type="InterPro" id="IPR027471">
    <property type="entry name" value="YbeD-like_sf"/>
</dbReference>
<dbReference type="InterPro" id="IPR039361">
    <property type="entry name" value="Cyclin"/>
</dbReference>
<dbReference type="SUPFAM" id="SSF47954">
    <property type="entry name" value="Cyclin-like"/>
    <property type="match status" value="2"/>
</dbReference>
<dbReference type="Pfam" id="PF00134">
    <property type="entry name" value="Cyclin_N"/>
    <property type="match status" value="1"/>
</dbReference>
<name>A0A813LNR0_POLGL</name>
<comment type="similarity">
    <text evidence="4">Belongs to the cyclin family.</text>
</comment>
<evidence type="ECO:0008006" key="10">
    <source>
        <dbReference type="Google" id="ProtNLM"/>
    </source>
</evidence>
<evidence type="ECO:0000256" key="5">
    <source>
        <dbReference type="SAM" id="MobiDB-lite"/>
    </source>
</evidence>
<dbReference type="PROSITE" id="PS00292">
    <property type="entry name" value="CYCLINS"/>
    <property type="match status" value="1"/>
</dbReference>
<reference evidence="8" key="1">
    <citation type="submission" date="2021-02" db="EMBL/GenBank/DDBJ databases">
        <authorList>
            <person name="Dougan E. K."/>
            <person name="Rhodes N."/>
            <person name="Thang M."/>
            <person name="Chan C."/>
        </authorList>
    </citation>
    <scope>NUCLEOTIDE SEQUENCE</scope>
</reference>
<keyword evidence="2 4" id="KW-0195">Cyclin</keyword>
<dbReference type="InterPro" id="IPR013763">
    <property type="entry name" value="Cyclin-like_dom"/>
</dbReference>
<dbReference type="InterPro" id="IPR006671">
    <property type="entry name" value="Cyclin_N"/>
</dbReference>
<dbReference type="Proteomes" id="UP000626109">
    <property type="component" value="Unassembled WGS sequence"/>
</dbReference>
<protein>
    <recommendedName>
        <fullName evidence="10">G2/mitotic-specific cyclin-B3</fullName>
    </recommendedName>
</protein>
<accession>A0A813LNR0</accession>
<dbReference type="SMART" id="SM01332">
    <property type="entry name" value="Cyclin_C"/>
    <property type="match status" value="1"/>
</dbReference>
<gene>
    <name evidence="8" type="ORF">PGLA2088_LOCUS47376</name>
</gene>
<comment type="caution">
    <text evidence="8">The sequence shown here is derived from an EMBL/GenBank/DDBJ whole genome shotgun (WGS) entry which is preliminary data.</text>
</comment>
<dbReference type="InterPro" id="IPR036915">
    <property type="entry name" value="Cyclin-like_sf"/>
</dbReference>
<proteinExistence type="inferred from homology"/>
<organism evidence="8 9">
    <name type="scientific">Polarella glacialis</name>
    <name type="common">Dinoflagellate</name>
    <dbReference type="NCBI Taxonomy" id="89957"/>
    <lineage>
        <taxon>Eukaryota</taxon>
        <taxon>Sar</taxon>
        <taxon>Alveolata</taxon>
        <taxon>Dinophyceae</taxon>
        <taxon>Suessiales</taxon>
        <taxon>Suessiaceae</taxon>
        <taxon>Polarella</taxon>
    </lineage>
</organism>
<evidence type="ECO:0000313" key="8">
    <source>
        <dbReference type="EMBL" id="CAE8734593.1"/>
    </source>
</evidence>
<feature type="region of interest" description="Disordered" evidence="5">
    <location>
        <begin position="87"/>
        <end position="132"/>
    </location>
</feature>